<reference evidence="3 5" key="3">
    <citation type="submission" date="2019-07" db="EMBL/GenBank/DDBJ databases">
        <title>Active sludge and wastewater microbial communities from Klosterneuburg, Austria.</title>
        <authorList>
            <person name="Wagner M."/>
        </authorList>
    </citation>
    <scope>NUCLEOTIDE SEQUENCE [LARGE SCALE GENOMIC DNA]</scope>
    <source>
        <strain evidence="3 5">Nm2</strain>
    </source>
</reference>
<evidence type="ECO:0000313" key="3">
    <source>
        <dbReference type="EMBL" id="TYP81133.1"/>
    </source>
</evidence>
<reference evidence="2 4" key="2">
    <citation type="journal article" date="2016" name="Genome Announc.">
        <title>Genome Sequence of Nitrosomonas communis Strain Nm2, a Mesophilic Ammonia-Oxidizing Bacterium Isolated from Mediterranean Soil.</title>
        <authorList>
            <person name="Kozlowski J.A."/>
            <person name="Kits K.D."/>
            <person name="Stein L.Y."/>
        </authorList>
    </citation>
    <scope>NUCLEOTIDE SEQUENCE [LARGE SCALE GENOMIC DNA]</scope>
    <source>
        <strain evidence="2 4">Nm2</strain>
    </source>
</reference>
<dbReference type="GO" id="GO:0005524">
    <property type="term" value="F:ATP binding"/>
    <property type="evidence" value="ECO:0007669"/>
    <property type="project" value="InterPro"/>
</dbReference>
<proteinExistence type="predicted"/>
<dbReference type="EMBL" id="CP011451">
    <property type="protein sequence ID" value="AKH37476.1"/>
    <property type="molecule type" value="Genomic_DNA"/>
</dbReference>
<reference evidence="4" key="1">
    <citation type="submission" date="2015-05" db="EMBL/GenBank/DDBJ databases">
        <title>Draft genome of Nitrosomonas communis strain Nm2.</title>
        <authorList>
            <person name="Kozlowski J.A."/>
            <person name="Kits K.D."/>
            <person name="Stein L.Y."/>
        </authorList>
    </citation>
    <scope>NUCLEOTIDE SEQUENCE [LARGE SCALE GENOMIC DNA]</scope>
    <source>
        <strain evidence="4">Nm2</strain>
    </source>
</reference>
<dbReference type="InterPro" id="IPR050742">
    <property type="entry name" value="Helicase_Restrict-Modif_Enz"/>
</dbReference>
<evidence type="ECO:0000259" key="1">
    <source>
        <dbReference type="Pfam" id="PF04851"/>
    </source>
</evidence>
<dbReference type="GO" id="GO:0003677">
    <property type="term" value="F:DNA binding"/>
    <property type="evidence" value="ECO:0007669"/>
    <property type="project" value="InterPro"/>
</dbReference>
<keyword evidence="4" id="KW-1185">Reference proteome</keyword>
<dbReference type="Proteomes" id="UP000034156">
    <property type="component" value="Chromosome"/>
</dbReference>
<dbReference type="InterPro" id="IPR006935">
    <property type="entry name" value="Helicase/UvrB_N"/>
</dbReference>
<dbReference type="PANTHER" id="PTHR47396">
    <property type="entry name" value="TYPE I RESTRICTION ENZYME ECOKI R PROTEIN"/>
    <property type="match status" value="1"/>
</dbReference>
<dbReference type="PATRIC" id="fig|44574.3.peg.1447"/>
<dbReference type="SUPFAM" id="SSF52540">
    <property type="entry name" value="P-loop containing nucleoside triphosphate hydrolases"/>
    <property type="match status" value="1"/>
</dbReference>
<evidence type="ECO:0000313" key="5">
    <source>
        <dbReference type="Proteomes" id="UP000324176"/>
    </source>
</evidence>
<dbReference type="GO" id="GO:0016787">
    <property type="term" value="F:hydrolase activity"/>
    <property type="evidence" value="ECO:0007669"/>
    <property type="project" value="InterPro"/>
</dbReference>
<organism evidence="2 4">
    <name type="scientific">Nitrosomonas communis</name>
    <dbReference type="NCBI Taxonomy" id="44574"/>
    <lineage>
        <taxon>Bacteria</taxon>
        <taxon>Pseudomonadati</taxon>
        <taxon>Pseudomonadota</taxon>
        <taxon>Betaproteobacteria</taxon>
        <taxon>Nitrosomonadales</taxon>
        <taxon>Nitrosomonadaceae</taxon>
        <taxon>Nitrosomonas</taxon>
    </lineage>
</organism>
<dbReference type="InterPro" id="IPR027417">
    <property type="entry name" value="P-loop_NTPase"/>
</dbReference>
<accession>A0A0F7KD02</accession>
<dbReference type="Pfam" id="PF04851">
    <property type="entry name" value="ResIII"/>
    <property type="match status" value="1"/>
</dbReference>
<feature type="domain" description="Helicase/UvrB N-terminal" evidence="1">
    <location>
        <begin position="33"/>
        <end position="110"/>
    </location>
</feature>
<sequence length="119" mass="13664">MLWQQWLMHKGIHTHGRQHALITQDYYSDGSNKTPRYYQLLTINRIIEAIAQGKQGILLVMATGTGKTFTAFQIIWRLWKAKARKRILFLADRNILVGQTMTNDFKPFGAAISKSRNGS</sequence>
<dbReference type="Gene3D" id="3.40.50.300">
    <property type="entry name" value="P-loop containing nucleotide triphosphate hydrolases"/>
    <property type="match status" value="1"/>
</dbReference>
<dbReference type="EMBL" id="VNHT01000053">
    <property type="protein sequence ID" value="TYP81133.1"/>
    <property type="molecule type" value="Genomic_DNA"/>
</dbReference>
<evidence type="ECO:0000313" key="4">
    <source>
        <dbReference type="Proteomes" id="UP000034156"/>
    </source>
</evidence>
<name>A0A0F7KD02_9PROT</name>
<protein>
    <submittedName>
        <fullName evidence="3">Type I restriction enzyme R subunit</fullName>
    </submittedName>
</protein>
<dbReference type="Proteomes" id="UP000324176">
    <property type="component" value="Unassembled WGS sequence"/>
</dbReference>
<evidence type="ECO:0000313" key="2">
    <source>
        <dbReference type="EMBL" id="AKH37476.1"/>
    </source>
</evidence>
<gene>
    <name evidence="2" type="ORF">AAW31_06060</name>
    <name evidence="3" type="ORF">BCL69_105316</name>
</gene>
<dbReference type="KEGG" id="nco:AAW31_06060"/>
<dbReference type="GO" id="GO:0005829">
    <property type="term" value="C:cytosol"/>
    <property type="evidence" value="ECO:0007669"/>
    <property type="project" value="TreeGrafter"/>
</dbReference>
<dbReference type="AlphaFoldDB" id="A0A0F7KD02"/>
<dbReference type="PANTHER" id="PTHR47396:SF1">
    <property type="entry name" value="ATP-DEPENDENT HELICASE IRC3-RELATED"/>
    <property type="match status" value="1"/>
</dbReference>